<reference evidence="1 2" key="1">
    <citation type="journal article" date="2015" name="Biotechnol. Biofuels">
        <title>Enhanced degradation of softwood versus hardwood by the white-rot fungus Pycnoporus coccineus.</title>
        <authorList>
            <person name="Couturier M."/>
            <person name="Navarro D."/>
            <person name="Chevret D."/>
            <person name="Henrissat B."/>
            <person name="Piumi F."/>
            <person name="Ruiz-Duenas F.J."/>
            <person name="Martinez A.T."/>
            <person name="Grigoriev I.V."/>
            <person name="Riley R."/>
            <person name="Lipzen A."/>
            <person name="Berrin J.G."/>
            <person name="Master E.R."/>
            <person name="Rosso M.N."/>
        </authorList>
    </citation>
    <scope>NUCLEOTIDE SEQUENCE [LARGE SCALE GENOMIC DNA]</scope>
    <source>
        <strain evidence="1 2">BRFM310</strain>
    </source>
</reference>
<proteinExistence type="predicted"/>
<protein>
    <submittedName>
        <fullName evidence="1">Uncharacterized protein</fullName>
    </submittedName>
</protein>
<organism evidence="1 2">
    <name type="scientific">Trametes coccinea (strain BRFM310)</name>
    <name type="common">Pycnoporus coccineus</name>
    <dbReference type="NCBI Taxonomy" id="1353009"/>
    <lineage>
        <taxon>Eukaryota</taxon>
        <taxon>Fungi</taxon>
        <taxon>Dikarya</taxon>
        <taxon>Basidiomycota</taxon>
        <taxon>Agaricomycotina</taxon>
        <taxon>Agaricomycetes</taxon>
        <taxon>Polyporales</taxon>
        <taxon>Polyporaceae</taxon>
        <taxon>Trametes</taxon>
    </lineage>
</organism>
<name>A0A1Y2I6L0_TRAC3</name>
<accession>A0A1Y2I6L0</accession>
<dbReference type="EMBL" id="KZ084166">
    <property type="protein sequence ID" value="OSC96776.1"/>
    <property type="molecule type" value="Genomic_DNA"/>
</dbReference>
<gene>
    <name evidence="1" type="ORF">PYCCODRAFT_1428893</name>
</gene>
<keyword evidence="2" id="KW-1185">Reference proteome</keyword>
<evidence type="ECO:0000313" key="1">
    <source>
        <dbReference type="EMBL" id="OSC96776.1"/>
    </source>
</evidence>
<evidence type="ECO:0000313" key="2">
    <source>
        <dbReference type="Proteomes" id="UP000193067"/>
    </source>
</evidence>
<dbReference type="AlphaFoldDB" id="A0A1Y2I6L0"/>
<dbReference type="Proteomes" id="UP000193067">
    <property type="component" value="Unassembled WGS sequence"/>
</dbReference>
<sequence>MVALRTGEYLPLADDSSECRTDIAAGENLATKREAPASMPTWEARQMVAPRLVRVEEDLSPTLQRIPYGKDKAWCEAGPVSSFRGIPYRRRILGGTFAKSLRQNSSMLTLSRPTQIVVISNPLTSRMILQVECEPSYASPNDNSSPRDVLVLLLPK</sequence>